<dbReference type="Proteomes" id="UP001056384">
    <property type="component" value="Chromosome 3"/>
</dbReference>
<feature type="region of interest" description="Disordered" evidence="1">
    <location>
        <begin position="96"/>
        <end position="133"/>
    </location>
</feature>
<name>A0A9Q9EHA4_9PEZI</name>
<accession>A0A9Q9EHA4</accession>
<gene>
    <name evidence="2" type="ORF">Slin15195_G041240</name>
</gene>
<organism evidence="2 3">
    <name type="scientific">Septoria linicola</name>
    <dbReference type="NCBI Taxonomy" id="215465"/>
    <lineage>
        <taxon>Eukaryota</taxon>
        <taxon>Fungi</taxon>
        <taxon>Dikarya</taxon>
        <taxon>Ascomycota</taxon>
        <taxon>Pezizomycotina</taxon>
        <taxon>Dothideomycetes</taxon>
        <taxon>Dothideomycetidae</taxon>
        <taxon>Mycosphaerellales</taxon>
        <taxon>Mycosphaerellaceae</taxon>
        <taxon>Septoria</taxon>
    </lineage>
</organism>
<reference evidence="2" key="1">
    <citation type="submission" date="2022-06" db="EMBL/GenBank/DDBJ databases">
        <title>Complete genome sequences of two strains of the flax pathogen Septoria linicola.</title>
        <authorList>
            <person name="Lapalu N."/>
            <person name="Simon A."/>
            <person name="Demenou B."/>
            <person name="Paumier D."/>
            <person name="Guillot M.-P."/>
            <person name="Gout L."/>
            <person name="Valade R."/>
        </authorList>
    </citation>
    <scope>NUCLEOTIDE SEQUENCE</scope>
    <source>
        <strain evidence="2">SE15195</strain>
    </source>
</reference>
<protein>
    <submittedName>
        <fullName evidence="2">Uncharacterized protein</fullName>
    </submittedName>
</protein>
<feature type="compositionally biased region" description="Basic residues" evidence="1">
    <location>
        <begin position="115"/>
        <end position="126"/>
    </location>
</feature>
<keyword evidence="3" id="KW-1185">Reference proteome</keyword>
<sequence length="382" mass="41881">MRAAQRVAAKKVDWGRNKAITTQEKMLVADAARGGKAGGGKGCGGGMARAKVPGLTKVLAMQSRSAGWGVSKNGEVEKIPFTKRFVSVKVQRYRDQQARLEKKDEEPLDLTNGKGKSKKGKGKAKGKAKEKTKTTKAVESKAFPFLALPDEVKARIYRHAVVDSKLCIWPTSALGREQPDLSMVCKEIREGVLPIYYGENTFAVDIAPPITPVKDIRHVVPRFGQTTRRPLVGLVAVQRWAVALSDRRNEGGKWWGMVKHWCFSYQDPQSGCQSSKTAPSTRDWDGSFVVSVRAQQVDLMQGRYASSTGAVVEVHREAACIMPGWDDCGQCLLRPIPRALQAAVTSWLQTDETVLEELGDFVAHLRSSVEQLAMDRCASAAA</sequence>
<evidence type="ECO:0000256" key="1">
    <source>
        <dbReference type="SAM" id="MobiDB-lite"/>
    </source>
</evidence>
<evidence type="ECO:0000313" key="2">
    <source>
        <dbReference type="EMBL" id="USW50805.1"/>
    </source>
</evidence>
<dbReference type="AlphaFoldDB" id="A0A9Q9EHA4"/>
<feature type="compositionally biased region" description="Basic and acidic residues" evidence="1">
    <location>
        <begin position="96"/>
        <end position="105"/>
    </location>
</feature>
<dbReference type="EMBL" id="CP099420">
    <property type="protein sequence ID" value="USW50805.1"/>
    <property type="molecule type" value="Genomic_DNA"/>
</dbReference>
<proteinExistence type="predicted"/>
<evidence type="ECO:0000313" key="3">
    <source>
        <dbReference type="Proteomes" id="UP001056384"/>
    </source>
</evidence>